<feature type="domain" description="4Fe-4S ferredoxin-type" evidence="5">
    <location>
        <begin position="29"/>
        <end position="54"/>
    </location>
</feature>
<dbReference type="GO" id="GO:0046872">
    <property type="term" value="F:metal ion binding"/>
    <property type="evidence" value="ECO:0007669"/>
    <property type="project" value="UniProtKB-KW"/>
</dbReference>
<evidence type="ECO:0000313" key="15">
    <source>
        <dbReference type="Proteomes" id="UP000228888"/>
    </source>
</evidence>
<dbReference type="EMBL" id="PFMG01000044">
    <property type="protein sequence ID" value="PIY99772.1"/>
    <property type="molecule type" value="Genomic_DNA"/>
</dbReference>
<dbReference type="Proteomes" id="UP000228989">
    <property type="component" value="Unassembled WGS sequence"/>
</dbReference>
<dbReference type="PANTHER" id="PTHR43687">
    <property type="entry name" value="ADENYLYLSULFATE REDUCTASE, BETA SUBUNIT"/>
    <property type="match status" value="1"/>
</dbReference>
<evidence type="ECO:0000313" key="6">
    <source>
        <dbReference type="EMBL" id="PIN66726.1"/>
    </source>
</evidence>
<dbReference type="GO" id="GO:0051539">
    <property type="term" value="F:4 iron, 4 sulfur cluster binding"/>
    <property type="evidence" value="ECO:0007669"/>
    <property type="project" value="UniProtKB-KW"/>
</dbReference>
<dbReference type="EMBL" id="PFUW01000039">
    <property type="protein sequence ID" value="PJB03609.1"/>
    <property type="molecule type" value="Genomic_DNA"/>
</dbReference>
<evidence type="ECO:0000313" key="9">
    <source>
        <dbReference type="EMBL" id="PIV89792.1"/>
    </source>
</evidence>
<dbReference type="PROSITE" id="PS00198">
    <property type="entry name" value="4FE4S_FER_1"/>
    <property type="match status" value="1"/>
</dbReference>
<dbReference type="AlphaFoldDB" id="A0A2G9LJK6"/>
<evidence type="ECO:0000313" key="14">
    <source>
        <dbReference type="Proteomes" id="UP000228874"/>
    </source>
</evidence>
<accession>A0A2H9N2M5</accession>
<dbReference type="PANTHER" id="PTHR43687:SF1">
    <property type="entry name" value="FERREDOXIN III"/>
    <property type="match status" value="1"/>
</dbReference>
<dbReference type="Proteomes" id="UP000230713">
    <property type="component" value="Unassembled WGS sequence"/>
</dbReference>
<organism evidence="6 16">
    <name type="scientific">Huberarchaeum crystalense</name>
    <dbReference type="NCBI Taxonomy" id="2014257"/>
    <lineage>
        <taxon>Archaea</taxon>
        <taxon>Candidatus Huberarchaeota</taxon>
        <taxon>Candidatus Huberarchaeia</taxon>
        <taxon>Candidatus Huberarchaeales</taxon>
        <taxon>Candidatus Huberarchaeaceae</taxon>
        <taxon>Candidatus Huberarchaeum</taxon>
    </lineage>
</organism>
<gene>
    <name evidence="13" type="ORF">CO072_00325</name>
    <name evidence="12" type="ORF">CO124_02170</name>
    <name evidence="8" type="ORF">COS22_01030</name>
    <name evidence="7" type="ORF">COS45_01115</name>
    <name evidence="9" type="ORF">COW47_01015</name>
    <name evidence="6" type="ORF">COW69_00780</name>
    <name evidence="11" type="ORF">COY63_01810</name>
    <name evidence="10" type="ORF">COZ66_00975</name>
</gene>
<dbReference type="EMBL" id="PCUF01000006">
    <property type="protein sequence ID" value="PIN66726.1"/>
    <property type="molecule type" value="Genomic_DNA"/>
</dbReference>
<evidence type="ECO:0000256" key="4">
    <source>
        <dbReference type="ARBA" id="ARBA00023014"/>
    </source>
</evidence>
<evidence type="ECO:0000256" key="1">
    <source>
        <dbReference type="ARBA" id="ARBA00022485"/>
    </source>
</evidence>
<dbReference type="Proteomes" id="UP000228888">
    <property type="component" value="Unassembled WGS sequence"/>
</dbReference>
<dbReference type="InterPro" id="IPR017896">
    <property type="entry name" value="4Fe4S_Fe-S-bd"/>
</dbReference>
<dbReference type="Proteomes" id="UP000231232">
    <property type="component" value="Unassembled WGS sequence"/>
</dbReference>
<dbReference type="Proteomes" id="UP000229789">
    <property type="component" value="Unassembled WGS sequence"/>
</dbReference>
<reference evidence="6 16" key="1">
    <citation type="submission" date="2017-09" db="EMBL/GenBank/DDBJ databases">
        <title>Depth-based differentiation of microbial function through sediment-hosted aquifers and enrichment of novel symbionts in the deep terrestrial subsurface.</title>
        <authorList>
            <person name="Probst A.J."/>
            <person name="Ladd B."/>
            <person name="Jarett J.K."/>
            <person name="Geller-Mcgrath D.E."/>
            <person name="Sieber C.M."/>
            <person name="Emerson J.B."/>
            <person name="Anantharaman K."/>
            <person name="Thomas B.C."/>
            <person name="Malmstrom R."/>
            <person name="Stieglmeier M."/>
            <person name="Klingl A."/>
            <person name="Woyke T."/>
            <person name="Ryan C.M."/>
            <person name="Banfield J.F."/>
        </authorList>
    </citation>
    <scope>NUCLEOTIDE SEQUENCE [LARGE SCALE GENOMIC DNA]</scope>
    <source>
        <strain evidence="8">CG02_land_8_20_14_3_00_31_209</strain>
        <strain evidence="7">CG03_land_8_20_14_0_80_31_114</strain>
        <strain evidence="9">CG17_big_fil_post_rev_8_21_14_2_50_31_73</strain>
        <strain evidence="6">CG18_big_fil_WC_8_21_14_2_50_31_19</strain>
        <strain evidence="11">CG_4_10_14_0_8_um_filter_31_133</strain>
        <strain evidence="10">CG_4_8_14_3_um_filter</strain>
        <strain evidence="13">CG_4_9_14_0_8_um_filter_31_21</strain>
        <strain evidence="12">CG_4_9_14_3_um_filter_31_125</strain>
    </source>
</reference>
<dbReference type="InterPro" id="IPR050572">
    <property type="entry name" value="Fe-S_Ferredoxin"/>
</dbReference>
<evidence type="ECO:0000259" key="5">
    <source>
        <dbReference type="PROSITE" id="PS51379"/>
    </source>
</evidence>
<dbReference type="Proteomes" id="UP000231449">
    <property type="component" value="Unassembled WGS sequence"/>
</dbReference>
<dbReference type="SUPFAM" id="SSF54862">
    <property type="entry name" value="4Fe-4S ferredoxins"/>
    <property type="match status" value="1"/>
</dbReference>
<accession>A0A2H9MN15</accession>
<evidence type="ECO:0000313" key="10">
    <source>
        <dbReference type="EMBL" id="PIX28146.1"/>
    </source>
</evidence>
<proteinExistence type="predicted"/>
<evidence type="ECO:0000313" key="8">
    <source>
        <dbReference type="EMBL" id="PIV46502.1"/>
    </source>
</evidence>
<keyword evidence="4" id="KW-0411">Iron-sulfur</keyword>
<accession>A0A2H9QS37</accession>
<dbReference type="PROSITE" id="PS51379">
    <property type="entry name" value="4FE4S_FER_2"/>
    <property type="match status" value="2"/>
</dbReference>
<accession>A0A2H9RDI4</accession>
<protein>
    <recommendedName>
        <fullName evidence="5">4Fe-4S ferredoxin-type domain-containing protein</fullName>
    </recommendedName>
</protein>
<keyword evidence="2" id="KW-0479">Metal-binding</keyword>
<keyword evidence="3" id="KW-0408">Iron</keyword>
<evidence type="ECO:0000256" key="3">
    <source>
        <dbReference type="ARBA" id="ARBA00023004"/>
    </source>
</evidence>
<sequence>MLKINFEKCVGCRACLSVCFFGAISLKNRNLVIDQKKCKKCGRCVEICPMAAIE</sequence>
<evidence type="ECO:0000313" key="13">
    <source>
        <dbReference type="EMBL" id="PJC01685.1"/>
    </source>
</evidence>
<dbReference type="EMBL" id="PEUT01000027">
    <property type="protein sequence ID" value="PIV13760.1"/>
    <property type="molecule type" value="Genomic_DNA"/>
</dbReference>
<feature type="domain" description="4Fe-4S ferredoxin-type" evidence="5">
    <location>
        <begin position="1"/>
        <end position="28"/>
    </location>
</feature>
<dbReference type="EMBL" id="PFSX01000011">
    <property type="protein sequence ID" value="PJC01685.1"/>
    <property type="molecule type" value="Genomic_DNA"/>
</dbReference>
<evidence type="ECO:0000256" key="2">
    <source>
        <dbReference type="ARBA" id="ARBA00022723"/>
    </source>
</evidence>
<dbReference type="GO" id="GO:0016491">
    <property type="term" value="F:oxidoreductase activity"/>
    <property type="evidence" value="ECO:0007669"/>
    <property type="project" value="UniProtKB-ARBA"/>
</dbReference>
<accession>A0A2H9P8E2</accession>
<evidence type="ECO:0000313" key="12">
    <source>
        <dbReference type="EMBL" id="PJB03609.1"/>
    </source>
</evidence>
<accession>A0A2H9M382</accession>
<dbReference type="InterPro" id="IPR017900">
    <property type="entry name" value="4Fe4S_Fe_S_CS"/>
</dbReference>
<evidence type="ECO:0000313" key="11">
    <source>
        <dbReference type="EMBL" id="PIY99772.1"/>
    </source>
</evidence>
<dbReference type="Proteomes" id="UP000228874">
    <property type="component" value="Unassembled WGS sequence"/>
</dbReference>
<name>A0A2G9LJK6_HUBC1</name>
<comment type="caution">
    <text evidence="6">The sequence shown here is derived from an EMBL/GenBank/DDBJ whole genome shotgun (WGS) entry which is preliminary data.</text>
</comment>
<dbReference type="Proteomes" id="UP000230477">
    <property type="component" value="Unassembled WGS sequence"/>
</dbReference>
<accession>A0A2H9M7L8</accession>
<dbReference type="EMBL" id="PETW01000020">
    <property type="protein sequence ID" value="PIV46502.1"/>
    <property type="molecule type" value="Genomic_DNA"/>
</dbReference>
<evidence type="ECO:0000313" key="16">
    <source>
        <dbReference type="Proteomes" id="UP000229789"/>
    </source>
</evidence>
<accession>A0A2G9LJK6</accession>
<keyword evidence="1" id="KW-0004">4Fe-4S</keyword>
<evidence type="ECO:0000313" key="7">
    <source>
        <dbReference type="EMBL" id="PIV13760.1"/>
    </source>
</evidence>
<dbReference type="EMBL" id="PFFF01000024">
    <property type="protein sequence ID" value="PIV89792.1"/>
    <property type="molecule type" value="Genomic_DNA"/>
</dbReference>
<reference evidence="14 15" key="2">
    <citation type="submission" date="2017-09" db="EMBL/GenBank/DDBJ databases">
        <title>Depth-based differentiation of microbial function through sediment-hosted aquifers and enrichment of novel symbionts in the deep terrestrial subsurface.</title>
        <authorList>
            <person name="Probst A.J."/>
            <person name="Ladd B."/>
            <person name="Jarett J.K."/>
            <person name="Geller-Mcgrath D.E."/>
            <person name="Sieber C.M.K."/>
            <person name="Emerson J.B."/>
            <person name="Anantharaman K."/>
            <person name="Thomas B.C."/>
            <person name="Malmstrom R."/>
            <person name="Stieglmeier M."/>
            <person name="Klingl A."/>
            <person name="Woyke T."/>
            <person name="Ryan C.M."/>
            <person name="Banfield J.F."/>
        </authorList>
    </citation>
    <scope>NUCLEOTIDE SEQUENCE [LARGE SCALE GENOMIC DNA]</scope>
</reference>
<dbReference type="Gene3D" id="3.30.70.20">
    <property type="match status" value="1"/>
</dbReference>
<dbReference type="EMBL" id="PFIH01000023">
    <property type="protein sequence ID" value="PIX28146.1"/>
    <property type="molecule type" value="Genomic_DNA"/>
</dbReference>
<dbReference type="Pfam" id="PF12838">
    <property type="entry name" value="Fer4_7"/>
    <property type="match status" value="1"/>
</dbReference>